<dbReference type="EMBL" id="JACIJG010000015">
    <property type="protein sequence ID" value="MBB5703625.1"/>
    <property type="molecule type" value="Genomic_DNA"/>
</dbReference>
<dbReference type="InterPro" id="IPR006311">
    <property type="entry name" value="TAT_signal"/>
</dbReference>
<protein>
    <recommendedName>
        <fullName evidence="4">Twin-arginine translocation pathway signal</fullName>
    </recommendedName>
</protein>
<evidence type="ECO:0000256" key="1">
    <source>
        <dbReference type="SAM" id="SignalP"/>
    </source>
</evidence>
<sequence>MAKTLNITRRGALQSLAAIGALPASIAPASVADASPKPVSELVLEHLAALFDEYWAASLIEDKPGSIGESYLKAWHIAQAMVVVPSKTIAGVVIKERIANIRGIDANTGDAHDLPFDVRHAMKSAAQAERTAMGA</sequence>
<keyword evidence="1" id="KW-0732">Signal</keyword>
<dbReference type="Proteomes" id="UP000555546">
    <property type="component" value="Unassembled WGS sequence"/>
</dbReference>
<dbReference type="RefSeq" id="WP_183655642.1">
    <property type="nucleotide sequence ID" value="NZ_JACIJG010000015.1"/>
</dbReference>
<evidence type="ECO:0000313" key="2">
    <source>
        <dbReference type="EMBL" id="MBB5703625.1"/>
    </source>
</evidence>
<accession>A0A7W9AZT0</accession>
<feature type="signal peptide" evidence="1">
    <location>
        <begin position="1"/>
        <end position="29"/>
    </location>
</feature>
<gene>
    <name evidence="2" type="ORF">FHS76_003532</name>
</gene>
<dbReference type="PROSITE" id="PS51318">
    <property type="entry name" value="TAT"/>
    <property type="match status" value="1"/>
</dbReference>
<comment type="caution">
    <text evidence="2">The sequence shown here is derived from an EMBL/GenBank/DDBJ whole genome shotgun (WGS) entry which is preliminary data.</text>
</comment>
<organism evidence="2 3">
    <name type="scientific">Brucella daejeonensis</name>
    <dbReference type="NCBI Taxonomy" id="659015"/>
    <lineage>
        <taxon>Bacteria</taxon>
        <taxon>Pseudomonadati</taxon>
        <taxon>Pseudomonadota</taxon>
        <taxon>Alphaproteobacteria</taxon>
        <taxon>Hyphomicrobiales</taxon>
        <taxon>Brucellaceae</taxon>
        <taxon>Brucella/Ochrobactrum group</taxon>
        <taxon>Brucella</taxon>
    </lineage>
</organism>
<reference evidence="2 3" key="1">
    <citation type="submission" date="2020-08" db="EMBL/GenBank/DDBJ databases">
        <title>Genomic Encyclopedia of Type Strains, Phase IV (KMG-IV): sequencing the most valuable type-strain genomes for metagenomic binning, comparative biology and taxonomic classification.</title>
        <authorList>
            <person name="Goeker M."/>
        </authorList>
    </citation>
    <scope>NUCLEOTIDE SEQUENCE [LARGE SCALE GENOMIC DNA]</scope>
    <source>
        <strain evidence="2 3">DSM 26944</strain>
    </source>
</reference>
<proteinExistence type="predicted"/>
<evidence type="ECO:0000313" key="3">
    <source>
        <dbReference type="Proteomes" id="UP000555546"/>
    </source>
</evidence>
<keyword evidence="3" id="KW-1185">Reference proteome</keyword>
<dbReference type="AlphaFoldDB" id="A0A7W9AZT0"/>
<feature type="chain" id="PRO_5031506853" description="Twin-arginine translocation pathway signal" evidence="1">
    <location>
        <begin position="30"/>
        <end position="135"/>
    </location>
</feature>
<evidence type="ECO:0008006" key="4">
    <source>
        <dbReference type="Google" id="ProtNLM"/>
    </source>
</evidence>
<name>A0A7W9AZT0_9HYPH</name>